<evidence type="ECO:0000313" key="7">
    <source>
        <dbReference type="Proteomes" id="UP000481030"/>
    </source>
</evidence>
<dbReference type="GO" id="GO:0003677">
    <property type="term" value="F:DNA binding"/>
    <property type="evidence" value="ECO:0007669"/>
    <property type="project" value="UniProtKB-KW"/>
</dbReference>
<dbReference type="GO" id="GO:0003700">
    <property type="term" value="F:DNA-binding transcription factor activity"/>
    <property type="evidence" value="ECO:0007669"/>
    <property type="project" value="InterPro"/>
</dbReference>
<dbReference type="PANTHER" id="PTHR43537:SF24">
    <property type="entry name" value="GLUCONATE OPERON TRANSCRIPTIONAL REPRESSOR"/>
    <property type="match status" value="1"/>
</dbReference>
<dbReference type="SUPFAM" id="SSF46785">
    <property type="entry name" value="Winged helix' DNA-binding domain"/>
    <property type="match status" value="1"/>
</dbReference>
<gene>
    <name evidence="6" type="ORF">F7731_23435</name>
</gene>
<evidence type="ECO:0000313" key="6">
    <source>
        <dbReference type="EMBL" id="KAB2329086.1"/>
    </source>
</evidence>
<dbReference type="RefSeq" id="WP_151537207.1">
    <property type="nucleotide sequence ID" value="NZ_WBOS01000021.1"/>
</dbReference>
<accession>A0A6L3UY65</accession>
<dbReference type="SUPFAM" id="SSF48008">
    <property type="entry name" value="GntR ligand-binding domain-like"/>
    <property type="match status" value="1"/>
</dbReference>
<dbReference type="Gene3D" id="1.20.120.530">
    <property type="entry name" value="GntR ligand-binding domain-like"/>
    <property type="match status" value="1"/>
</dbReference>
<dbReference type="Pfam" id="PF07729">
    <property type="entry name" value="FCD"/>
    <property type="match status" value="1"/>
</dbReference>
<evidence type="ECO:0000256" key="3">
    <source>
        <dbReference type="ARBA" id="ARBA00023163"/>
    </source>
</evidence>
<dbReference type="SMART" id="SM00895">
    <property type="entry name" value="FCD"/>
    <property type="match status" value="1"/>
</dbReference>
<dbReference type="Proteomes" id="UP000481030">
    <property type="component" value="Unassembled WGS sequence"/>
</dbReference>
<feature type="coiled-coil region" evidence="4">
    <location>
        <begin position="181"/>
        <end position="208"/>
    </location>
</feature>
<keyword evidence="3" id="KW-0804">Transcription</keyword>
<comment type="caution">
    <text evidence="6">The sequence shown here is derived from an EMBL/GenBank/DDBJ whole genome shotgun (WGS) entry which is preliminary data.</text>
</comment>
<dbReference type="InterPro" id="IPR036390">
    <property type="entry name" value="WH_DNA-bd_sf"/>
</dbReference>
<evidence type="ECO:0000256" key="1">
    <source>
        <dbReference type="ARBA" id="ARBA00023015"/>
    </source>
</evidence>
<name>A0A6L3UY65_9BACI</name>
<dbReference type="PROSITE" id="PS50949">
    <property type="entry name" value="HTH_GNTR"/>
    <property type="match status" value="1"/>
</dbReference>
<evidence type="ECO:0000256" key="4">
    <source>
        <dbReference type="SAM" id="Coils"/>
    </source>
</evidence>
<dbReference type="EMBL" id="WBOS01000021">
    <property type="protein sequence ID" value="KAB2329086.1"/>
    <property type="molecule type" value="Genomic_DNA"/>
</dbReference>
<dbReference type="CDD" id="cd07377">
    <property type="entry name" value="WHTH_GntR"/>
    <property type="match status" value="1"/>
</dbReference>
<dbReference type="Gene3D" id="1.10.10.10">
    <property type="entry name" value="Winged helix-like DNA-binding domain superfamily/Winged helix DNA-binding domain"/>
    <property type="match status" value="1"/>
</dbReference>
<dbReference type="InterPro" id="IPR000524">
    <property type="entry name" value="Tscrpt_reg_HTH_GntR"/>
</dbReference>
<protein>
    <submittedName>
        <fullName evidence="6">GntR family transcriptional regulator</fullName>
    </submittedName>
</protein>
<dbReference type="AlphaFoldDB" id="A0A6L3UY65"/>
<dbReference type="Pfam" id="PF00392">
    <property type="entry name" value="GntR"/>
    <property type="match status" value="1"/>
</dbReference>
<evidence type="ECO:0000256" key="2">
    <source>
        <dbReference type="ARBA" id="ARBA00023125"/>
    </source>
</evidence>
<dbReference type="OrthoDB" id="9781630at2"/>
<dbReference type="PANTHER" id="PTHR43537">
    <property type="entry name" value="TRANSCRIPTIONAL REGULATOR, GNTR FAMILY"/>
    <property type="match status" value="1"/>
</dbReference>
<dbReference type="InterPro" id="IPR036388">
    <property type="entry name" value="WH-like_DNA-bd_sf"/>
</dbReference>
<keyword evidence="1" id="KW-0805">Transcription regulation</keyword>
<dbReference type="SMART" id="SM00345">
    <property type="entry name" value="HTH_GNTR"/>
    <property type="match status" value="1"/>
</dbReference>
<dbReference type="PRINTS" id="PR00035">
    <property type="entry name" value="HTHGNTR"/>
</dbReference>
<sequence length="225" mass="25296">MPIPANFSTPIRMSAKKRAFSQILEWIIDGTLHPKERLNDAELARSLGVSRTPIREALQLLSFQGFVEMYPGVGTQVTSVNQEDISKILPPLGVLQALATELATPIISKEQIESLRELNNQFAEAVKTGESYMALKLDEEFHQSIVDVIDNSYISSTVSTLQSHVRRLYFHNSIILTPKSIEEHEAILKALEEKNKEEAARIARINVVHAIDIFYAEQENGKIKD</sequence>
<dbReference type="InterPro" id="IPR008920">
    <property type="entry name" value="TF_FadR/GntR_C"/>
</dbReference>
<evidence type="ECO:0000259" key="5">
    <source>
        <dbReference type="PROSITE" id="PS50949"/>
    </source>
</evidence>
<keyword evidence="2" id="KW-0238">DNA-binding</keyword>
<organism evidence="6 7">
    <name type="scientific">Cytobacillus depressus</name>
    <dbReference type="NCBI Taxonomy" id="1602942"/>
    <lineage>
        <taxon>Bacteria</taxon>
        <taxon>Bacillati</taxon>
        <taxon>Bacillota</taxon>
        <taxon>Bacilli</taxon>
        <taxon>Bacillales</taxon>
        <taxon>Bacillaceae</taxon>
        <taxon>Cytobacillus</taxon>
    </lineage>
</organism>
<keyword evidence="4" id="KW-0175">Coiled coil</keyword>
<reference evidence="6 7" key="1">
    <citation type="journal article" date="2016" name="Antonie Van Leeuwenhoek">
        <title>Bacillus depressus sp. nov., isolated from soil of a sunflower field.</title>
        <authorList>
            <person name="Wei X."/>
            <person name="Xin D."/>
            <person name="Xin Y."/>
            <person name="Zhang H."/>
            <person name="Wang T."/>
            <person name="Zhang J."/>
        </authorList>
    </citation>
    <scope>NUCLEOTIDE SEQUENCE [LARGE SCALE GENOMIC DNA]</scope>
    <source>
        <strain evidence="6 7">BZ1</strain>
    </source>
</reference>
<proteinExistence type="predicted"/>
<feature type="domain" description="HTH gntR-type" evidence="5">
    <location>
        <begin position="13"/>
        <end position="80"/>
    </location>
</feature>
<keyword evidence="7" id="KW-1185">Reference proteome</keyword>
<dbReference type="InterPro" id="IPR011711">
    <property type="entry name" value="GntR_C"/>
</dbReference>